<reference evidence="2" key="1">
    <citation type="submission" date="2016-05" db="EMBL/GenBank/DDBJ databases">
        <title>Draft genome of Corynebacterium afermentans subsp. afermentans LCDC 88199T.</title>
        <authorList>
            <person name="Bernier A.-M."/>
            <person name="Bernard K."/>
        </authorList>
    </citation>
    <scope>NUCLEOTIDE SEQUENCE [LARGE SCALE GENOMIC DNA]</scope>
    <source>
        <strain evidence="2">NML120819</strain>
    </source>
</reference>
<dbReference type="InterPro" id="IPR025355">
    <property type="entry name" value="DUF4259"/>
</dbReference>
<proteinExistence type="predicted"/>
<dbReference type="Proteomes" id="UP000078103">
    <property type="component" value="Unassembled WGS sequence"/>
</dbReference>
<evidence type="ECO:0000313" key="2">
    <source>
        <dbReference type="Proteomes" id="UP000078103"/>
    </source>
</evidence>
<comment type="caution">
    <text evidence="1">The sequence shown here is derived from an EMBL/GenBank/DDBJ whole genome shotgun (WGS) entry which is preliminary data.</text>
</comment>
<name>A0A1A9RPJ2_EIKCO</name>
<sequence>MGDWGYKVYENDEAADWFASFWESKDFDLLAQEVEQFDPSEENYDTIRAVAHVLIAFGSPYACPFSFIDRLYPTMQATLVILQNMLTPPNDTWGFLDMWGEDPGIVREVEQQIRDLQELLPK</sequence>
<dbReference type="RefSeq" id="WP_064105862.1">
    <property type="nucleotide sequence ID" value="NZ_LXSH01000019.1"/>
</dbReference>
<gene>
    <name evidence="1" type="ORF">A7P89_06560</name>
</gene>
<dbReference type="Pfam" id="PF14078">
    <property type="entry name" value="DUF4259"/>
    <property type="match status" value="1"/>
</dbReference>
<dbReference type="EMBL" id="LXSH01000019">
    <property type="protein sequence ID" value="OAM21829.1"/>
    <property type="molecule type" value="Genomic_DNA"/>
</dbReference>
<organism evidence="1 2">
    <name type="scientific">Eikenella corrodens</name>
    <dbReference type="NCBI Taxonomy" id="539"/>
    <lineage>
        <taxon>Bacteria</taxon>
        <taxon>Pseudomonadati</taxon>
        <taxon>Pseudomonadota</taxon>
        <taxon>Betaproteobacteria</taxon>
        <taxon>Neisseriales</taxon>
        <taxon>Neisseriaceae</taxon>
        <taxon>Eikenella</taxon>
    </lineage>
</organism>
<protein>
    <recommendedName>
        <fullName evidence="3">DUF4259 domain-containing protein</fullName>
    </recommendedName>
</protein>
<evidence type="ECO:0000313" key="1">
    <source>
        <dbReference type="EMBL" id="OAM21829.1"/>
    </source>
</evidence>
<evidence type="ECO:0008006" key="3">
    <source>
        <dbReference type="Google" id="ProtNLM"/>
    </source>
</evidence>
<accession>A0A1A9RPJ2</accession>
<dbReference type="AlphaFoldDB" id="A0A1A9RPJ2"/>